<evidence type="ECO:0000313" key="4">
    <source>
        <dbReference type="Proteomes" id="UP001530315"/>
    </source>
</evidence>
<keyword evidence="4" id="KW-1185">Reference proteome</keyword>
<dbReference type="AlphaFoldDB" id="A0ABD3N836"/>
<sequence length="894" mass="101351">MQQHAVKEQDTSTEKWDVERVFDPPKHVFGRGNANVNVTERSLPQPFDSKRKARNELKKTALFSRPFKSDDGYVMRDHHQKDDAVADPSAAAAAPSVEEVFPIKFSLSQEYRDDASLSEYIKANFSSPRGSPIGHGMSSPLMYPIPLNEERSDTLDFVMSGFRMPKMQMSPMSTPPRGANIGGSSNADLAYARLESPPSIKKDLNDQAFVSNHDDKSISDVMENYTPDRRSVREDGNAYHPVTTQIHTGGPTQHLSPGQTIYNVASKSADSPLSPYQPYPWRPSSHHPSLSTPLSSSHEGGSTNSSPEFHPPRGNLRGPGRSVCETRIISTAHKHDGGANEAGLKPGKYDPVTPSPSHIRQAVSDESLSPMAPTVHHPSQGTVAPASSGGWSDSLHMAPLPPYELSRQAAWSTQILPPALPSANSGYSHASTPCYSPYYHQHHQAHQQPAVPEHTTSHCNSSAASRVNDPRAAIEEADWHKHQHLLHQFLLRFGHCYVPQGYGVGTHYEGLYQWCANQRTEYQKMCRGDGGEVESSKTCTMTPTRVQALTSMGFVWGRPPAAFRPSTATNSSGNVAAAPKSSSSWSRWMELLTEYKQEHGNVEVPLKYEANPSLGTFVNRQRTEYRKMQSGKPSSMTQQRIDDLSRLGFTWAIRDCHTSWEDRFNELREFRKAKGHCNVPKIYAKNPSLGYWVNEQRFQYRRMLRKKSSYMTDDKIQALNELDFKWTLRETSGSWDNWLKSLSEYKDQHGDIDVPLKYRHNRGLGAFVNRQRTEYRKLQQGLQSSLTEDRIQDLNDLGFRWSIRVCRTPWETRLDELKRFKDQHGHCNVPSTYPKNQPLAYWVFKQRGQYRIYRERDHCHVMPGEKLQTCHMTPDRIAQLDEIGFEWNPPRRIK</sequence>
<feature type="region of interest" description="Disordered" evidence="1">
    <location>
        <begin position="441"/>
        <end position="463"/>
    </location>
</feature>
<protein>
    <recommendedName>
        <fullName evidence="2">Helicase-associated domain-containing protein</fullName>
    </recommendedName>
</protein>
<feature type="domain" description="Helicase-associated" evidence="2">
    <location>
        <begin position="734"/>
        <end position="799"/>
    </location>
</feature>
<dbReference type="PANTHER" id="PTHR33418:SF1">
    <property type="entry name" value="HELICASE-ASSOCIATED DOMAIN-CONTAINING PROTEIN"/>
    <property type="match status" value="1"/>
</dbReference>
<evidence type="ECO:0000256" key="1">
    <source>
        <dbReference type="SAM" id="MobiDB-lite"/>
    </source>
</evidence>
<dbReference type="Proteomes" id="UP001530315">
    <property type="component" value="Unassembled WGS sequence"/>
</dbReference>
<feature type="domain" description="Helicase-associated" evidence="2">
    <location>
        <begin position="583"/>
        <end position="649"/>
    </location>
</feature>
<reference evidence="3 4" key="1">
    <citation type="submission" date="2024-10" db="EMBL/GenBank/DDBJ databases">
        <title>Updated reference genomes for cyclostephanoid diatoms.</title>
        <authorList>
            <person name="Roberts W.R."/>
            <person name="Alverson A.J."/>
        </authorList>
    </citation>
    <scope>NUCLEOTIDE SEQUENCE [LARGE SCALE GENOMIC DNA]</scope>
    <source>
        <strain evidence="3 4">AJA276-08</strain>
    </source>
</reference>
<gene>
    <name evidence="3" type="ORF">ACHAW5_008899</name>
</gene>
<organism evidence="3 4">
    <name type="scientific">Stephanodiscus triporus</name>
    <dbReference type="NCBI Taxonomy" id="2934178"/>
    <lineage>
        <taxon>Eukaryota</taxon>
        <taxon>Sar</taxon>
        <taxon>Stramenopiles</taxon>
        <taxon>Ochrophyta</taxon>
        <taxon>Bacillariophyta</taxon>
        <taxon>Coscinodiscophyceae</taxon>
        <taxon>Thalassiosirophycidae</taxon>
        <taxon>Stephanodiscales</taxon>
        <taxon>Stephanodiscaceae</taxon>
        <taxon>Stephanodiscus</taxon>
    </lineage>
</organism>
<feature type="domain" description="Helicase-associated" evidence="2">
    <location>
        <begin position="476"/>
        <end position="554"/>
    </location>
</feature>
<dbReference type="InterPro" id="IPR005114">
    <property type="entry name" value="Helicase_assoc"/>
</dbReference>
<dbReference type="EMBL" id="JALLAZ020001610">
    <property type="protein sequence ID" value="KAL3771191.1"/>
    <property type="molecule type" value="Genomic_DNA"/>
</dbReference>
<comment type="caution">
    <text evidence="3">The sequence shown here is derived from an EMBL/GenBank/DDBJ whole genome shotgun (WGS) entry which is preliminary data.</text>
</comment>
<feature type="domain" description="Helicase-associated" evidence="2">
    <location>
        <begin position="808"/>
        <end position="885"/>
    </location>
</feature>
<feature type="domain" description="Helicase-associated" evidence="2">
    <location>
        <begin position="658"/>
        <end position="724"/>
    </location>
</feature>
<dbReference type="Gene3D" id="6.10.140.530">
    <property type="match status" value="5"/>
</dbReference>
<evidence type="ECO:0000259" key="2">
    <source>
        <dbReference type="Pfam" id="PF03457"/>
    </source>
</evidence>
<feature type="region of interest" description="Disordered" evidence="1">
    <location>
        <begin position="268"/>
        <end position="390"/>
    </location>
</feature>
<accession>A0ABD3N836</accession>
<dbReference type="Pfam" id="PF03457">
    <property type="entry name" value="HA"/>
    <property type="match status" value="5"/>
</dbReference>
<evidence type="ECO:0000313" key="3">
    <source>
        <dbReference type="EMBL" id="KAL3771191.1"/>
    </source>
</evidence>
<proteinExistence type="predicted"/>
<name>A0ABD3N836_9STRA</name>
<dbReference type="PANTHER" id="PTHR33418">
    <property type="entry name" value="HELICASE-ASSOCIATED"/>
    <property type="match status" value="1"/>
</dbReference>
<feature type="compositionally biased region" description="Low complexity" evidence="1">
    <location>
        <begin position="286"/>
        <end position="306"/>
    </location>
</feature>